<dbReference type="SUPFAM" id="SSF47781">
    <property type="entry name" value="RuvA domain 2-like"/>
    <property type="match status" value="1"/>
</dbReference>
<gene>
    <name evidence="1" type="ORF">Q764_11995</name>
</gene>
<dbReference type="RefSeq" id="WP_026981743.1">
    <property type="nucleotide sequence ID" value="NZ_JRLW01000017.1"/>
</dbReference>
<dbReference type="InterPro" id="IPR010994">
    <property type="entry name" value="RuvA_2-like"/>
</dbReference>
<sequence length="102" mass="11841">MCFIWKESGNRKKAVNSYYKAIKIPEPYTVNINTASAARLQQVAKANDVSGMTGFFKNLVKERENNGNFRDINEVERRMNSIAKEDHIDKLETLEKNNRLIY</sequence>
<dbReference type="Proteomes" id="UP000030121">
    <property type="component" value="Unassembled WGS sequence"/>
</dbReference>
<evidence type="ECO:0000313" key="1">
    <source>
        <dbReference type="EMBL" id="KGO87872.1"/>
    </source>
</evidence>
<organism evidence="1 2">
    <name type="scientific">Flavobacterium suncheonense GH29-5 = DSM 17707</name>
    <dbReference type="NCBI Taxonomy" id="1121899"/>
    <lineage>
        <taxon>Bacteria</taxon>
        <taxon>Pseudomonadati</taxon>
        <taxon>Bacteroidota</taxon>
        <taxon>Flavobacteriia</taxon>
        <taxon>Flavobacteriales</taxon>
        <taxon>Flavobacteriaceae</taxon>
        <taxon>Flavobacterium</taxon>
    </lineage>
</organism>
<comment type="caution">
    <text evidence="1">The sequence shown here is derived from an EMBL/GenBank/DDBJ whole genome shotgun (WGS) entry which is preliminary data.</text>
</comment>
<evidence type="ECO:0000313" key="2">
    <source>
        <dbReference type="Proteomes" id="UP000030121"/>
    </source>
</evidence>
<dbReference type="AlphaFoldDB" id="A0A0A2M5D9"/>
<reference evidence="1 2" key="1">
    <citation type="submission" date="2013-09" db="EMBL/GenBank/DDBJ databases">
        <authorList>
            <person name="Zeng Z."/>
            <person name="Chen C."/>
        </authorList>
    </citation>
    <scope>NUCLEOTIDE SEQUENCE [LARGE SCALE GENOMIC DNA]</scope>
    <source>
        <strain evidence="1 2">GH29-5</strain>
    </source>
</reference>
<keyword evidence="2" id="KW-1185">Reference proteome</keyword>
<dbReference type="EMBL" id="JRLW01000017">
    <property type="protein sequence ID" value="KGO87872.1"/>
    <property type="molecule type" value="Genomic_DNA"/>
</dbReference>
<name>A0A0A2M5D9_9FLAO</name>
<accession>A0A0A2M5D9</accession>
<protein>
    <submittedName>
        <fullName evidence="1">Uncharacterized protein</fullName>
    </submittedName>
</protein>
<proteinExistence type="predicted"/>